<evidence type="ECO:0000313" key="2">
    <source>
        <dbReference type="Proteomes" id="UP000029736"/>
    </source>
</evidence>
<dbReference type="OrthoDB" id="1524733at2"/>
<dbReference type="SUPFAM" id="SSF48452">
    <property type="entry name" value="TPR-like"/>
    <property type="match status" value="1"/>
</dbReference>
<dbReference type="AlphaFoldDB" id="A0A098S1Y7"/>
<evidence type="ECO:0008006" key="3">
    <source>
        <dbReference type="Google" id="ProtNLM"/>
    </source>
</evidence>
<evidence type="ECO:0000313" key="1">
    <source>
        <dbReference type="EMBL" id="KGE85182.1"/>
    </source>
</evidence>
<keyword evidence="2" id="KW-1185">Reference proteome</keyword>
<accession>A0A098S1Y7</accession>
<comment type="caution">
    <text evidence="1">The sequence shown here is derived from an EMBL/GenBank/DDBJ whole genome shotgun (WGS) entry which is preliminary data.</text>
</comment>
<dbReference type="RefSeq" id="WP_044229204.1">
    <property type="nucleotide sequence ID" value="NZ_CAKZLC010000316.1"/>
</dbReference>
<organism evidence="1 2">
    <name type="scientific">Phaeodactylibacter xiamenensis</name>
    <dbReference type="NCBI Taxonomy" id="1524460"/>
    <lineage>
        <taxon>Bacteria</taxon>
        <taxon>Pseudomonadati</taxon>
        <taxon>Bacteroidota</taxon>
        <taxon>Saprospiria</taxon>
        <taxon>Saprospirales</taxon>
        <taxon>Haliscomenobacteraceae</taxon>
        <taxon>Phaeodactylibacter</taxon>
    </lineage>
</organism>
<dbReference type="STRING" id="1524460.IX84_29325"/>
<protein>
    <recommendedName>
        <fullName evidence="3">Tetratricopeptide repeat protein</fullName>
    </recommendedName>
</protein>
<dbReference type="Proteomes" id="UP000029736">
    <property type="component" value="Unassembled WGS sequence"/>
</dbReference>
<name>A0A098S1Y7_9BACT</name>
<reference evidence="1 2" key="1">
    <citation type="journal article" date="2014" name="Int. J. Syst. Evol. Microbiol.">
        <title>Phaeodactylibacter xiamenensis gen. nov., sp. nov., a member of the family Saprospiraceae isolated from the marine alga Phaeodactylum tricornutum.</title>
        <authorList>
            <person name="Chen Z.Jr."/>
            <person name="Lei X."/>
            <person name="Lai Q."/>
            <person name="Li Y."/>
            <person name="Zhang B."/>
            <person name="Zhang J."/>
            <person name="Zhang H."/>
            <person name="Yang L."/>
            <person name="Zheng W."/>
            <person name="Tian Y."/>
            <person name="Yu Z."/>
            <person name="Xu H.Jr."/>
            <person name="Zheng T."/>
        </authorList>
    </citation>
    <scope>NUCLEOTIDE SEQUENCE [LARGE SCALE GENOMIC DNA]</scope>
    <source>
        <strain evidence="1 2">KD52</strain>
    </source>
</reference>
<gene>
    <name evidence="1" type="ORF">IX84_29325</name>
</gene>
<dbReference type="Gene3D" id="1.25.40.10">
    <property type="entry name" value="Tetratricopeptide repeat domain"/>
    <property type="match status" value="1"/>
</dbReference>
<dbReference type="InterPro" id="IPR011990">
    <property type="entry name" value="TPR-like_helical_dom_sf"/>
</dbReference>
<proteinExistence type="predicted"/>
<dbReference type="EMBL" id="JPOS01000092">
    <property type="protein sequence ID" value="KGE85182.1"/>
    <property type="molecule type" value="Genomic_DNA"/>
</dbReference>
<sequence length="110" mass="12575">MNNTRLKQLQSLLEEDPGSSFLQFAIAKEYEKYEQWPEARMAYETLAQNDPDYVGTYYHLGKLYEKLDRPADAFQTYKTGMEAAKRAGDQHALSELAGAKLALGDEEDFE</sequence>